<feature type="chain" id="PRO_5016348922" evidence="10">
    <location>
        <begin position="25"/>
        <end position="332"/>
    </location>
</feature>
<keyword evidence="7 9" id="KW-1133">Transmembrane helix</keyword>
<evidence type="ECO:0000256" key="7">
    <source>
        <dbReference type="ARBA" id="ARBA00022989"/>
    </source>
</evidence>
<protein>
    <submittedName>
        <fullName evidence="11">Uncharacterized protein</fullName>
    </submittedName>
</protein>
<evidence type="ECO:0000256" key="3">
    <source>
        <dbReference type="ARBA" id="ARBA00009561"/>
    </source>
</evidence>
<sequence length="332" mass="36437">MRIQQSIALTLLAIFATLCSLIQAQKASGSSGTAAKYRNASKQSSNNVVQLSGESDFESLVSSQRDYSVTLLLSAVDSPPVQCGPCKIFQPIYEQIAKGLRKSTQKDATNQHIFAYLEFKNGREVFQKMNLQYAPVLLFYPPTVGPRASAKKEPEQYDFNRLGFEGEDVANHISQKVGFKVPYTKPFPWHLAGVATAGAGALLLLVFVILPRLSRAIGSALVLAFITIMCAGHMWNGIRNAPYITTDGAGKVQYFAAGFQNQNAAETQIVAVIYGILGFSVVSLTVLVPTQRDPVKQRAGVYVWSAILLSAFSLLLYVFRLKNASYPFRFLF</sequence>
<keyword evidence="6" id="KW-0256">Endoplasmic reticulum</keyword>
<dbReference type="GeneID" id="37018993"/>
<proteinExistence type="inferred from homology"/>
<dbReference type="FunCoup" id="A0A316VLC6">
    <property type="interactions" value="197"/>
</dbReference>
<dbReference type="STRING" id="1280837.A0A316VLC6"/>
<comment type="function">
    <text evidence="1">Subunit of the oligosaccharyl transferase (OST) complex that catalyzes the initial transfer of a defined glycan (Glc(3)Man(9)GlcNAc(2) in eukaryotes) from the lipid carrier dolichol-pyrophosphate to an asparagine residue within an Asn-X-Ser/Thr consensus motif in nascent polypeptide chains, the first step in protein N-glycosylation. N-glycosylation occurs cotranslationally and the complex associates with the Sec61 complex at the channel-forming translocon complex that mediates protein translocation across the endoplasmic reticulum (ER). All subunits are required for a maximal enzyme activity.</text>
</comment>
<feature type="transmembrane region" description="Helical" evidence="9">
    <location>
        <begin position="189"/>
        <end position="210"/>
    </location>
</feature>
<comment type="subcellular location">
    <subcellularLocation>
        <location evidence="2">Endoplasmic reticulum membrane</location>
        <topology evidence="2">Multi-pass membrane protein</topology>
    </subcellularLocation>
</comment>
<dbReference type="InParanoid" id="A0A316VLC6"/>
<keyword evidence="8 9" id="KW-0472">Membrane</keyword>
<accession>A0A316VLC6</accession>
<dbReference type="Proteomes" id="UP000245771">
    <property type="component" value="Unassembled WGS sequence"/>
</dbReference>
<feature type="transmembrane region" description="Helical" evidence="9">
    <location>
        <begin position="269"/>
        <end position="289"/>
    </location>
</feature>
<dbReference type="OrthoDB" id="67566at2759"/>
<name>A0A316VLC6_9BASI</name>
<feature type="transmembrane region" description="Helical" evidence="9">
    <location>
        <begin position="301"/>
        <end position="319"/>
    </location>
</feature>
<evidence type="ECO:0000256" key="2">
    <source>
        <dbReference type="ARBA" id="ARBA00004477"/>
    </source>
</evidence>
<evidence type="ECO:0000256" key="6">
    <source>
        <dbReference type="ARBA" id="ARBA00022824"/>
    </source>
</evidence>
<evidence type="ECO:0000256" key="9">
    <source>
        <dbReference type="SAM" id="Phobius"/>
    </source>
</evidence>
<dbReference type="PANTHER" id="PTHR12692:SF0">
    <property type="entry name" value="GH11935P"/>
    <property type="match status" value="1"/>
</dbReference>
<dbReference type="RefSeq" id="XP_025358731.1">
    <property type="nucleotide sequence ID" value="XM_025497212.1"/>
</dbReference>
<dbReference type="SUPFAM" id="SSF52833">
    <property type="entry name" value="Thioredoxin-like"/>
    <property type="match status" value="1"/>
</dbReference>
<dbReference type="PANTHER" id="PTHR12692">
    <property type="entry name" value="DOLICHYL-DIPHOSPHOOLIGOSACCHARIDE--PROTEIN GLYCOSYLTRANSFERASE-RELATED"/>
    <property type="match status" value="1"/>
</dbReference>
<organism evidence="11 12">
    <name type="scientific">Meira miltonrushii</name>
    <dbReference type="NCBI Taxonomy" id="1280837"/>
    <lineage>
        <taxon>Eukaryota</taxon>
        <taxon>Fungi</taxon>
        <taxon>Dikarya</taxon>
        <taxon>Basidiomycota</taxon>
        <taxon>Ustilaginomycotina</taxon>
        <taxon>Exobasidiomycetes</taxon>
        <taxon>Exobasidiales</taxon>
        <taxon>Brachybasidiaceae</taxon>
        <taxon>Meira</taxon>
    </lineage>
</organism>
<dbReference type="Pfam" id="PF04756">
    <property type="entry name" value="OST3_OST6"/>
    <property type="match status" value="1"/>
</dbReference>
<evidence type="ECO:0000256" key="4">
    <source>
        <dbReference type="ARBA" id="ARBA00022692"/>
    </source>
</evidence>
<feature type="signal peptide" evidence="10">
    <location>
        <begin position="1"/>
        <end position="24"/>
    </location>
</feature>
<dbReference type="Gene3D" id="3.40.30.10">
    <property type="entry name" value="Glutaredoxin"/>
    <property type="match status" value="1"/>
</dbReference>
<keyword evidence="4 9" id="KW-0812">Transmembrane</keyword>
<evidence type="ECO:0000256" key="8">
    <source>
        <dbReference type="ARBA" id="ARBA00023136"/>
    </source>
</evidence>
<reference evidence="11 12" key="1">
    <citation type="journal article" date="2018" name="Mol. Biol. Evol.">
        <title>Broad Genomic Sampling Reveals a Smut Pathogenic Ancestry of the Fungal Clade Ustilaginomycotina.</title>
        <authorList>
            <person name="Kijpornyongpan T."/>
            <person name="Mondo S.J."/>
            <person name="Barry K."/>
            <person name="Sandor L."/>
            <person name="Lee J."/>
            <person name="Lipzen A."/>
            <person name="Pangilinan J."/>
            <person name="LaButti K."/>
            <person name="Hainaut M."/>
            <person name="Henrissat B."/>
            <person name="Grigoriev I.V."/>
            <person name="Spatafora J.W."/>
            <person name="Aime M.C."/>
        </authorList>
    </citation>
    <scope>NUCLEOTIDE SEQUENCE [LARGE SCALE GENOMIC DNA]</scope>
    <source>
        <strain evidence="11 12">MCA 3882</strain>
    </source>
</reference>
<dbReference type="EMBL" id="KZ819602">
    <property type="protein sequence ID" value="PWN38429.1"/>
    <property type="molecule type" value="Genomic_DNA"/>
</dbReference>
<evidence type="ECO:0000313" key="12">
    <source>
        <dbReference type="Proteomes" id="UP000245771"/>
    </source>
</evidence>
<comment type="similarity">
    <text evidence="3">Belongs to the OST3/OST6 family.</text>
</comment>
<evidence type="ECO:0000256" key="1">
    <source>
        <dbReference type="ARBA" id="ARBA00002791"/>
    </source>
</evidence>
<gene>
    <name evidence="11" type="ORF">FA14DRAFT_143491</name>
</gene>
<feature type="transmembrane region" description="Helical" evidence="9">
    <location>
        <begin position="217"/>
        <end position="235"/>
    </location>
</feature>
<dbReference type="InterPro" id="IPR036249">
    <property type="entry name" value="Thioredoxin-like_sf"/>
</dbReference>
<evidence type="ECO:0000256" key="10">
    <source>
        <dbReference type="SAM" id="SignalP"/>
    </source>
</evidence>
<dbReference type="GO" id="GO:0018279">
    <property type="term" value="P:protein N-linked glycosylation via asparagine"/>
    <property type="evidence" value="ECO:0007669"/>
    <property type="project" value="TreeGrafter"/>
</dbReference>
<dbReference type="InterPro" id="IPR021149">
    <property type="entry name" value="OligosaccharylTrfase_OST3/OST6"/>
</dbReference>
<evidence type="ECO:0000256" key="5">
    <source>
        <dbReference type="ARBA" id="ARBA00022729"/>
    </source>
</evidence>
<dbReference type="CDD" id="cd02947">
    <property type="entry name" value="TRX_family"/>
    <property type="match status" value="1"/>
</dbReference>
<evidence type="ECO:0000313" key="11">
    <source>
        <dbReference type="EMBL" id="PWN38429.1"/>
    </source>
</evidence>
<dbReference type="GO" id="GO:0008250">
    <property type="term" value="C:oligosaccharyltransferase complex"/>
    <property type="evidence" value="ECO:0007669"/>
    <property type="project" value="TreeGrafter"/>
</dbReference>
<dbReference type="AlphaFoldDB" id="A0A316VLC6"/>
<keyword evidence="12" id="KW-1185">Reference proteome</keyword>
<keyword evidence="5 10" id="KW-0732">Signal</keyword>